<organism evidence="4 5">
    <name type="scientific">Vibrio pelagius</name>
    <dbReference type="NCBI Taxonomy" id="28169"/>
    <lineage>
        <taxon>Bacteria</taxon>
        <taxon>Pseudomonadati</taxon>
        <taxon>Pseudomonadota</taxon>
        <taxon>Gammaproteobacteria</taxon>
        <taxon>Vibrionales</taxon>
        <taxon>Vibrionaceae</taxon>
        <taxon>Vibrio</taxon>
    </lineage>
</organism>
<dbReference type="InterPro" id="IPR036921">
    <property type="entry name" value="PurM-like_N_sf"/>
</dbReference>
<evidence type="ECO:0000313" key="5">
    <source>
        <dbReference type="Proteomes" id="UP001059120"/>
    </source>
</evidence>
<dbReference type="PANTHER" id="PTHR10256:SF0">
    <property type="entry name" value="INACTIVE SELENIDE, WATER DIKINASE-LIKE PROTEIN-RELATED"/>
    <property type="match status" value="1"/>
</dbReference>
<keyword evidence="5" id="KW-1185">Reference proteome</keyword>
<keyword evidence="1" id="KW-0547">Nucleotide-binding</keyword>
<evidence type="ECO:0000256" key="2">
    <source>
        <dbReference type="ARBA" id="ARBA00022840"/>
    </source>
</evidence>
<name>A0ABY5G642_VIBPE</name>
<dbReference type="RefSeq" id="WP_255231325.1">
    <property type="nucleotide sequence ID" value="NZ_CP090614.1"/>
</dbReference>
<sequence length="321" mass="35507">MLDYDQTYFGCGNKVPADKLRTLLEEPDYSFLLPDNEISESKGDYIYSTIDTVFPFIDSVDTYARATVLHCANDLIASGITPNQASVSIGISENLDETETKLLFSSINLGLEELGIVSCNYHTYRADQTSITIAVNGSSNKIRVNPKFTQSYDIFLTKPVGVWSTKSSNRRGKISNAHDVLLQSNYPWIEFVQSNFVKYSTDLSGFGLIGHLLPILEEQRYQASISLSSLLGALGELEECQEHHMGCSAKSNFKSFSPYVEFGNDLDNVTLDVLFGGEINGPILMVVDIESLQGVDTSSLIHIGEISPIQSNKDKVIELRD</sequence>
<evidence type="ECO:0000313" key="4">
    <source>
        <dbReference type="EMBL" id="UTT85415.1"/>
    </source>
</evidence>
<evidence type="ECO:0000259" key="3">
    <source>
        <dbReference type="Pfam" id="PF00586"/>
    </source>
</evidence>
<proteinExistence type="predicted"/>
<reference evidence="4" key="1">
    <citation type="submission" date="2022-01" db="EMBL/GenBank/DDBJ databases">
        <title>Alginate degradation mechanism of Vibrio pelagius WXL662.</title>
        <authorList>
            <person name="He X."/>
        </authorList>
    </citation>
    <scope>NUCLEOTIDE SEQUENCE</scope>
    <source>
        <strain evidence="4">WXL662</strain>
    </source>
</reference>
<dbReference type="Proteomes" id="UP001059120">
    <property type="component" value="Chromosome 1"/>
</dbReference>
<dbReference type="InterPro" id="IPR004536">
    <property type="entry name" value="SPS/SelD"/>
</dbReference>
<dbReference type="SUPFAM" id="SSF56042">
    <property type="entry name" value="PurM C-terminal domain-like"/>
    <property type="match status" value="1"/>
</dbReference>
<gene>
    <name evidence="4" type="ORF">LZI70_03805</name>
</gene>
<dbReference type="InterPro" id="IPR016188">
    <property type="entry name" value="PurM-like_N"/>
</dbReference>
<protein>
    <recommendedName>
        <fullName evidence="3">PurM-like N-terminal domain-containing protein</fullName>
    </recommendedName>
</protein>
<dbReference type="Pfam" id="PF00586">
    <property type="entry name" value="AIRS"/>
    <property type="match status" value="1"/>
</dbReference>
<dbReference type="SUPFAM" id="SSF55326">
    <property type="entry name" value="PurM N-terminal domain-like"/>
    <property type="match status" value="1"/>
</dbReference>
<dbReference type="PANTHER" id="PTHR10256">
    <property type="entry name" value="SELENIDE, WATER DIKINASE"/>
    <property type="match status" value="1"/>
</dbReference>
<evidence type="ECO:0000256" key="1">
    <source>
        <dbReference type="ARBA" id="ARBA00022741"/>
    </source>
</evidence>
<accession>A0ABY5G642</accession>
<feature type="domain" description="PurM-like N-terminal" evidence="3">
    <location>
        <begin position="43"/>
        <end position="136"/>
    </location>
</feature>
<keyword evidence="2" id="KW-0067">ATP-binding</keyword>
<dbReference type="Gene3D" id="3.90.650.10">
    <property type="entry name" value="PurM-like C-terminal domain"/>
    <property type="match status" value="1"/>
</dbReference>
<dbReference type="Gene3D" id="3.30.1330.10">
    <property type="entry name" value="PurM-like, N-terminal domain"/>
    <property type="match status" value="1"/>
</dbReference>
<dbReference type="InterPro" id="IPR036676">
    <property type="entry name" value="PurM-like_C_sf"/>
</dbReference>
<dbReference type="EMBL" id="CP090614">
    <property type="protein sequence ID" value="UTT85415.1"/>
    <property type="molecule type" value="Genomic_DNA"/>
</dbReference>